<name>A0A167K2S2_9HYPO</name>
<organism evidence="1 2">
    <name type="scientific">Beauveria brongniartii RCEF 3172</name>
    <dbReference type="NCBI Taxonomy" id="1081107"/>
    <lineage>
        <taxon>Eukaryota</taxon>
        <taxon>Fungi</taxon>
        <taxon>Dikarya</taxon>
        <taxon>Ascomycota</taxon>
        <taxon>Pezizomycotina</taxon>
        <taxon>Sordariomycetes</taxon>
        <taxon>Hypocreomycetidae</taxon>
        <taxon>Hypocreales</taxon>
        <taxon>Cordycipitaceae</taxon>
        <taxon>Beauveria</taxon>
        <taxon>Beauveria brongniartii</taxon>
    </lineage>
</organism>
<evidence type="ECO:0000313" key="2">
    <source>
        <dbReference type="Proteomes" id="UP000076863"/>
    </source>
</evidence>
<dbReference type="Proteomes" id="UP000076863">
    <property type="component" value="Unassembled WGS sequence"/>
</dbReference>
<proteinExistence type="predicted"/>
<sequence>MAESRIRMGSAAERRTFEMIDDDDEQLRKDLVKYGNDDDKRDMARMGKIQEMRVSFS</sequence>
<comment type="caution">
    <text evidence="1">The sequence shown here is derived from an EMBL/GenBank/DDBJ whole genome shotgun (WGS) entry which is preliminary data.</text>
</comment>
<evidence type="ECO:0000313" key="1">
    <source>
        <dbReference type="EMBL" id="OAA51132.1"/>
    </source>
</evidence>
<dbReference type="AlphaFoldDB" id="A0A167K2S2"/>
<reference evidence="1 2" key="1">
    <citation type="journal article" date="2016" name="Genome Biol. Evol.">
        <title>Divergent and convergent evolution of fungal pathogenicity.</title>
        <authorList>
            <person name="Shang Y."/>
            <person name="Xiao G."/>
            <person name="Zheng P."/>
            <person name="Cen K."/>
            <person name="Zhan S."/>
            <person name="Wang C."/>
        </authorList>
    </citation>
    <scope>NUCLEOTIDE SEQUENCE [LARGE SCALE GENOMIC DNA]</scope>
    <source>
        <strain evidence="1 2">RCEF 3172</strain>
    </source>
</reference>
<gene>
    <name evidence="1" type="ORF">BBO_01079</name>
</gene>
<accession>A0A167K2S2</accession>
<keyword evidence="2" id="KW-1185">Reference proteome</keyword>
<dbReference type="EMBL" id="AZHA01000002">
    <property type="protein sequence ID" value="OAA51132.1"/>
    <property type="molecule type" value="Genomic_DNA"/>
</dbReference>
<protein>
    <submittedName>
        <fullName evidence="1">Uncharacterized protein</fullName>
    </submittedName>
</protein>